<comment type="pathway">
    <text evidence="2 5">Protein modification; protein ubiquitination.</text>
</comment>
<evidence type="ECO:0000313" key="7">
    <source>
        <dbReference type="Proteomes" id="UP000695023"/>
    </source>
</evidence>
<protein>
    <recommendedName>
        <fullName evidence="5">E3 ubiquitin-protein ligase</fullName>
        <ecNumber evidence="5">2.3.2.27</ecNumber>
    </recommendedName>
</protein>
<dbReference type="PANTHER" id="PTHR12622">
    <property type="entry name" value="DELTEX-RELATED"/>
    <property type="match status" value="1"/>
</dbReference>
<dbReference type="InterPro" id="IPR039396">
    <property type="entry name" value="Deltex_C"/>
</dbReference>
<reference evidence="8" key="1">
    <citation type="submission" date="2025-08" db="UniProtKB">
        <authorList>
            <consortium name="RefSeq"/>
        </authorList>
    </citation>
    <scope>IDENTIFICATION</scope>
</reference>
<name>A0A9Y3VWE0_9CICH</name>
<comment type="similarity">
    <text evidence="5">Belongs to the Deltex family.</text>
</comment>
<accession>A0A9Y3VWE0</accession>
<dbReference type="AlphaFoldDB" id="A0A9Y3VWE0"/>
<dbReference type="GO" id="GO:0005737">
    <property type="term" value="C:cytoplasm"/>
    <property type="evidence" value="ECO:0007669"/>
    <property type="project" value="UniProtKB-SubCell"/>
</dbReference>
<sequence>MGSNQSSDKLYCNRYLDGQGPPSLVEQATEQANGKFSTLSGCQPDGKMTWEVINRSLAGFPNDNTLKINFSFLEGKQTEMHPHPGQHYAGEVLCAYLPHNHEGKKVLALLEKAFNQKLLFRITTNGDGEDVITTSSIPLKIHSEGGNIFDGPDADYLKIMKKLLNNNGIK</sequence>
<keyword evidence="5" id="KW-0963">Cytoplasm</keyword>
<keyword evidence="7" id="KW-1185">Reference proteome</keyword>
<dbReference type="RefSeq" id="XP_005747517.1">
    <property type="nucleotide sequence ID" value="XM_005747460.1"/>
</dbReference>
<evidence type="ECO:0000256" key="3">
    <source>
        <dbReference type="ARBA" id="ARBA00022679"/>
    </source>
</evidence>
<feature type="domain" description="Deltex C-terminal" evidence="6">
    <location>
        <begin position="41"/>
        <end position="169"/>
    </location>
</feature>
<proteinExistence type="inferred from homology"/>
<evidence type="ECO:0000256" key="1">
    <source>
        <dbReference type="ARBA" id="ARBA00000900"/>
    </source>
</evidence>
<comment type="subcellular location">
    <subcellularLocation>
        <location evidence="5">Cytoplasm</location>
    </subcellularLocation>
</comment>
<keyword evidence="4 5" id="KW-0479">Metal-binding</keyword>
<comment type="catalytic activity">
    <reaction evidence="1 5">
        <text>S-ubiquitinyl-[E2 ubiquitin-conjugating enzyme]-L-cysteine + [acceptor protein]-L-lysine = [E2 ubiquitin-conjugating enzyme]-L-cysteine + N(6)-ubiquitinyl-[acceptor protein]-L-lysine.</text>
        <dbReference type="EC" id="2.3.2.27"/>
    </reaction>
</comment>
<dbReference type="EC" id="2.3.2.27" evidence="5"/>
<evidence type="ECO:0000256" key="2">
    <source>
        <dbReference type="ARBA" id="ARBA00004906"/>
    </source>
</evidence>
<evidence type="ECO:0000256" key="4">
    <source>
        <dbReference type="ARBA" id="ARBA00022723"/>
    </source>
</evidence>
<dbReference type="GO" id="GO:0008270">
    <property type="term" value="F:zinc ion binding"/>
    <property type="evidence" value="ECO:0007669"/>
    <property type="project" value="UniProtKB-KW"/>
</dbReference>
<dbReference type="InterPro" id="IPR039399">
    <property type="entry name" value="Deltex_C_sf"/>
</dbReference>
<gene>
    <name evidence="8" type="primary">dtx3la</name>
</gene>
<dbReference type="Pfam" id="PF18102">
    <property type="entry name" value="DTC"/>
    <property type="match status" value="1"/>
</dbReference>
<keyword evidence="5" id="KW-0863">Zinc-finger</keyword>
<dbReference type="Proteomes" id="UP000695023">
    <property type="component" value="Unplaced"/>
</dbReference>
<evidence type="ECO:0000256" key="5">
    <source>
        <dbReference type="RuleBase" id="RU367105"/>
    </source>
</evidence>
<keyword evidence="3 5" id="KW-0808">Transferase</keyword>
<dbReference type="GO" id="GO:0007219">
    <property type="term" value="P:Notch signaling pathway"/>
    <property type="evidence" value="ECO:0007669"/>
    <property type="project" value="InterPro"/>
</dbReference>
<keyword evidence="5" id="KW-0862">Zinc</keyword>
<dbReference type="InterPro" id="IPR039398">
    <property type="entry name" value="Deltex_fam"/>
</dbReference>
<dbReference type="Gene3D" id="3.30.390.130">
    <property type="match status" value="1"/>
</dbReference>
<dbReference type="GO" id="GO:0016567">
    <property type="term" value="P:protein ubiquitination"/>
    <property type="evidence" value="ECO:0007669"/>
    <property type="project" value="UniProtKB-UniRule"/>
</dbReference>
<dbReference type="CTD" id="792389"/>
<organism evidence="7 8">
    <name type="scientific">Pundamilia nyererei</name>
    <dbReference type="NCBI Taxonomy" id="303518"/>
    <lineage>
        <taxon>Eukaryota</taxon>
        <taxon>Metazoa</taxon>
        <taxon>Chordata</taxon>
        <taxon>Craniata</taxon>
        <taxon>Vertebrata</taxon>
        <taxon>Euteleostomi</taxon>
        <taxon>Actinopterygii</taxon>
        <taxon>Neopterygii</taxon>
        <taxon>Teleostei</taxon>
        <taxon>Neoteleostei</taxon>
        <taxon>Acanthomorphata</taxon>
        <taxon>Ovalentaria</taxon>
        <taxon>Cichlomorphae</taxon>
        <taxon>Cichliformes</taxon>
        <taxon>Cichlidae</taxon>
        <taxon>African cichlids</taxon>
        <taxon>Pseudocrenilabrinae</taxon>
        <taxon>Haplochromini</taxon>
        <taxon>Pundamilia</taxon>
    </lineage>
</organism>
<evidence type="ECO:0000313" key="8">
    <source>
        <dbReference type="RefSeq" id="XP_005747517.1"/>
    </source>
</evidence>
<dbReference type="GO" id="GO:0061630">
    <property type="term" value="F:ubiquitin protein ligase activity"/>
    <property type="evidence" value="ECO:0007669"/>
    <property type="project" value="UniProtKB-UniRule"/>
</dbReference>
<evidence type="ECO:0000259" key="6">
    <source>
        <dbReference type="Pfam" id="PF18102"/>
    </source>
</evidence>